<sequence>MLVPFISTSSLLAYSVHSIPASHETRVYDMGISITLLLLPFRSTTVLASYVDPVLADLCLLIKRDLIKENEILNPRPIDAIGNGLLIDQRTAVQLEGSPSVALNFVHCLWSLLLVQANSF</sequence>
<organism evidence="1 2">
    <name type="scientific">Acaulospora colombiana</name>
    <dbReference type="NCBI Taxonomy" id="27376"/>
    <lineage>
        <taxon>Eukaryota</taxon>
        <taxon>Fungi</taxon>
        <taxon>Fungi incertae sedis</taxon>
        <taxon>Mucoromycota</taxon>
        <taxon>Glomeromycotina</taxon>
        <taxon>Glomeromycetes</taxon>
        <taxon>Diversisporales</taxon>
        <taxon>Acaulosporaceae</taxon>
        <taxon>Acaulospora</taxon>
    </lineage>
</organism>
<reference evidence="1" key="1">
    <citation type="submission" date="2021-06" db="EMBL/GenBank/DDBJ databases">
        <authorList>
            <person name="Kallberg Y."/>
            <person name="Tangrot J."/>
            <person name="Rosling A."/>
        </authorList>
    </citation>
    <scope>NUCLEOTIDE SEQUENCE</scope>
    <source>
        <strain evidence="1">CL356</strain>
    </source>
</reference>
<comment type="caution">
    <text evidence="1">The sequence shown here is derived from an EMBL/GenBank/DDBJ whole genome shotgun (WGS) entry which is preliminary data.</text>
</comment>
<name>A0ACA9MQ68_9GLOM</name>
<protein>
    <submittedName>
        <fullName evidence="1">11171_t:CDS:1</fullName>
    </submittedName>
</protein>
<accession>A0ACA9MQ68</accession>
<evidence type="ECO:0000313" key="1">
    <source>
        <dbReference type="EMBL" id="CAG8606817.1"/>
    </source>
</evidence>
<keyword evidence="2" id="KW-1185">Reference proteome</keyword>
<evidence type="ECO:0000313" key="2">
    <source>
        <dbReference type="Proteomes" id="UP000789525"/>
    </source>
</evidence>
<dbReference type="EMBL" id="CAJVPT010014700">
    <property type="protein sequence ID" value="CAG8606817.1"/>
    <property type="molecule type" value="Genomic_DNA"/>
</dbReference>
<dbReference type="Proteomes" id="UP000789525">
    <property type="component" value="Unassembled WGS sequence"/>
</dbReference>
<gene>
    <name evidence="1" type="ORF">ACOLOM_LOCUS6884</name>
</gene>
<proteinExistence type="predicted"/>